<dbReference type="PRINTS" id="PR00502">
    <property type="entry name" value="NUDIXFAMILY"/>
</dbReference>
<dbReference type="AlphaFoldDB" id="A0A2S9Q0Y1"/>
<dbReference type="RefSeq" id="WP_105867664.1">
    <property type="nucleotide sequence ID" value="NZ_PVLV01000071.1"/>
</dbReference>
<keyword evidence="7" id="KW-1185">Reference proteome</keyword>
<evidence type="ECO:0000256" key="1">
    <source>
        <dbReference type="ARBA" id="ARBA00001946"/>
    </source>
</evidence>
<dbReference type="Pfam" id="PF00293">
    <property type="entry name" value="NUDIX"/>
    <property type="match status" value="1"/>
</dbReference>
<proteinExistence type="inferred from homology"/>
<sequence>MHSDTTASPEPGAARGAVAIITNRRGELLLHLRDDLPAIAWPAHWSLLGGGCDPGEDPAAAIVRELDEEAGLTVRNLTDLFEIRDEHGSGQLITFFAADWDGDETSLPLSEGVKLQFFAPEHLDILTIPPFIRDGIDRYLAARPA</sequence>
<dbReference type="InterPro" id="IPR015797">
    <property type="entry name" value="NUDIX_hydrolase-like_dom_sf"/>
</dbReference>
<dbReference type="PANTHER" id="PTHR43046">
    <property type="entry name" value="GDP-MANNOSE MANNOSYL HYDROLASE"/>
    <property type="match status" value="1"/>
</dbReference>
<comment type="similarity">
    <text evidence="2 4">Belongs to the Nudix hydrolase family.</text>
</comment>
<organism evidence="6 7">
    <name type="scientific">Streptomyces solincola</name>
    <dbReference type="NCBI Taxonomy" id="2100817"/>
    <lineage>
        <taxon>Bacteria</taxon>
        <taxon>Bacillati</taxon>
        <taxon>Actinomycetota</taxon>
        <taxon>Actinomycetes</taxon>
        <taxon>Kitasatosporales</taxon>
        <taxon>Streptomycetaceae</taxon>
        <taxon>Streptomyces</taxon>
    </lineage>
</organism>
<keyword evidence="3 4" id="KW-0378">Hydrolase</keyword>
<dbReference type="EMBL" id="PVLV01000071">
    <property type="protein sequence ID" value="PRH80292.1"/>
    <property type="molecule type" value="Genomic_DNA"/>
</dbReference>
<gene>
    <name evidence="6" type="ORF">C6N75_05300</name>
</gene>
<evidence type="ECO:0000256" key="2">
    <source>
        <dbReference type="ARBA" id="ARBA00005582"/>
    </source>
</evidence>
<dbReference type="PROSITE" id="PS00893">
    <property type="entry name" value="NUDIX_BOX"/>
    <property type="match status" value="1"/>
</dbReference>
<comment type="cofactor">
    <cofactor evidence="1">
        <name>Mg(2+)</name>
        <dbReference type="ChEBI" id="CHEBI:18420"/>
    </cofactor>
</comment>
<dbReference type="InterPro" id="IPR000086">
    <property type="entry name" value="NUDIX_hydrolase_dom"/>
</dbReference>
<dbReference type="SUPFAM" id="SSF55811">
    <property type="entry name" value="Nudix"/>
    <property type="match status" value="1"/>
</dbReference>
<dbReference type="Gene3D" id="3.90.79.10">
    <property type="entry name" value="Nucleoside Triphosphate Pyrophosphohydrolase"/>
    <property type="match status" value="1"/>
</dbReference>
<name>A0A2S9Q0Y1_9ACTN</name>
<accession>A0A2S9Q0Y1</accession>
<dbReference type="GO" id="GO:0016787">
    <property type="term" value="F:hydrolase activity"/>
    <property type="evidence" value="ECO:0007669"/>
    <property type="project" value="UniProtKB-KW"/>
</dbReference>
<feature type="domain" description="Nudix hydrolase" evidence="5">
    <location>
        <begin position="12"/>
        <end position="140"/>
    </location>
</feature>
<dbReference type="OrthoDB" id="21568at2"/>
<dbReference type="InterPro" id="IPR020084">
    <property type="entry name" value="NUDIX_hydrolase_CS"/>
</dbReference>
<dbReference type="InterPro" id="IPR020476">
    <property type="entry name" value="Nudix_hydrolase"/>
</dbReference>
<evidence type="ECO:0000313" key="7">
    <source>
        <dbReference type="Proteomes" id="UP000239322"/>
    </source>
</evidence>
<protein>
    <submittedName>
        <fullName evidence="6">NUDIX hydrolase</fullName>
    </submittedName>
</protein>
<comment type="caution">
    <text evidence="6">The sequence shown here is derived from an EMBL/GenBank/DDBJ whole genome shotgun (WGS) entry which is preliminary data.</text>
</comment>
<evidence type="ECO:0000256" key="3">
    <source>
        <dbReference type="ARBA" id="ARBA00022801"/>
    </source>
</evidence>
<reference evidence="6 7" key="1">
    <citation type="submission" date="2018-03" db="EMBL/GenBank/DDBJ databases">
        <title>Novel Streptomyces sp. from soil.</title>
        <authorList>
            <person name="Tan G.Y.A."/>
            <person name="Lee Z.Y."/>
        </authorList>
    </citation>
    <scope>NUCLEOTIDE SEQUENCE [LARGE SCALE GENOMIC DNA]</scope>
    <source>
        <strain evidence="6 7">ST5x</strain>
    </source>
</reference>
<dbReference type="PROSITE" id="PS51462">
    <property type="entry name" value="NUDIX"/>
    <property type="match status" value="1"/>
</dbReference>
<evidence type="ECO:0000256" key="4">
    <source>
        <dbReference type="RuleBase" id="RU003476"/>
    </source>
</evidence>
<evidence type="ECO:0000259" key="5">
    <source>
        <dbReference type="PROSITE" id="PS51462"/>
    </source>
</evidence>
<evidence type="ECO:0000313" key="6">
    <source>
        <dbReference type="EMBL" id="PRH80292.1"/>
    </source>
</evidence>
<dbReference type="Proteomes" id="UP000239322">
    <property type="component" value="Unassembled WGS sequence"/>
</dbReference>
<dbReference type="PANTHER" id="PTHR43046:SF14">
    <property type="entry name" value="MUTT_NUDIX FAMILY PROTEIN"/>
    <property type="match status" value="1"/>
</dbReference>